<accession>A0A6A2ZHE2</accession>
<gene>
    <name evidence="2" type="ORF">F3Y22_tig00110890pilonHSYRG00354</name>
</gene>
<dbReference type="AlphaFoldDB" id="A0A6A2ZHE2"/>
<protein>
    <submittedName>
        <fullName evidence="2">TPX2 family protein, putative isoform 2</fullName>
    </submittedName>
</protein>
<organism evidence="2 3">
    <name type="scientific">Hibiscus syriacus</name>
    <name type="common">Rose of Sharon</name>
    <dbReference type="NCBI Taxonomy" id="106335"/>
    <lineage>
        <taxon>Eukaryota</taxon>
        <taxon>Viridiplantae</taxon>
        <taxon>Streptophyta</taxon>
        <taxon>Embryophyta</taxon>
        <taxon>Tracheophyta</taxon>
        <taxon>Spermatophyta</taxon>
        <taxon>Magnoliopsida</taxon>
        <taxon>eudicotyledons</taxon>
        <taxon>Gunneridae</taxon>
        <taxon>Pentapetalae</taxon>
        <taxon>rosids</taxon>
        <taxon>malvids</taxon>
        <taxon>Malvales</taxon>
        <taxon>Malvaceae</taxon>
        <taxon>Malvoideae</taxon>
        <taxon>Hibiscus</taxon>
    </lineage>
</organism>
<evidence type="ECO:0000313" key="2">
    <source>
        <dbReference type="EMBL" id="KAE8691268.1"/>
    </source>
</evidence>
<evidence type="ECO:0000313" key="3">
    <source>
        <dbReference type="Proteomes" id="UP000436088"/>
    </source>
</evidence>
<keyword evidence="3" id="KW-1185">Reference proteome</keyword>
<proteinExistence type="predicted"/>
<sequence>MHARIACFSRRCGVYIANLVPIYMKNSAMGRELTDVRMDDKPNGTVKSNGSRRVWQGIKSNNYEVKSCTVEKSVLENGHGKQDVLAVKSTKFGTNTPEGKNEKVEDQKSADNKKLSNAASKMGANGTEKFNSTTSPTAGKGLEPNNPTTPMMSRKHPDEEDNWSVASTYPL</sequence>
<reference evidence="2" key="1">
    <citation type="submission" date="2019-09" db="EMBL/GenBank/DDBJ databases">
        <title>Draft genome information of white flower Hibiscus syriacus.</title>
        <authorList>
            <person name="Kim Y.-M."/>
        </authorList>
    </citation>
    <scope>NUCLEOTIDE SEQUENCE [LARGE SCALE GENOMIC DNA]</scope>
    <source>
        <strain evidence="2">YM2019G1</strain>
    </source>
</reference>
<feature type="compositionally biased region" description="Polar residues" evidence="1">
    <location>
        <begin position="128"/>
        <end position="137"/>
    </location>
</feature>
<feature type="region of interest" description="Disordered" evidence="1">
    <location>
        <begin position="88"/>
        <end position="171"/>
    </location>
</feature>
<name>A0A6A2ZHE2_HIBSY</name>
<evidence type="ECO:0000256" key="1">
    <source>
        <dbReference type="SAM" id="MobiDB-lite"/>
    </source>
</evidence>
<comment type="caution">
    <text evidence="2">The sequence shown here is derived from an EMBL/GenBank/DDBJ whole genome shotgun (WGS) entry which is preliminary data.</text>
</comment>
<dbReference type="Proteomes" id="UP000436088">
    <property type="component" value="Unassembled WGS sequence"/>
</dbReference>
<dbReference type="EMBL" id="VEPZ02001149">
    <property type="protein sequence ID" value="KAE8691268.1"/>
    <property type="molecule type" value="Genomic_DNA"/>
</dbReference>
<feature type="compositionally biased region" description="Basic and acidic residues" evidence="1">
    <location>
        <begin position="99"/>
        <end position="114"/>
    </location>
</feature>